<dbReference type="GeneID" id="34611428"/>
<dbReference type="VEuPathDB" id="FungiDB:ASPZODRAFT_143959"/>
<dbReference type="InterPro" id="IPR042099">
    <property type="entry name" value="ANL_N_sf"/>
</dbReference>
<dbReference type="Gene3D" id="3.30.300.30">
    <property type="match status" value="1"/>
</dbReference>
<evidence type="ECO:0000256" key="1">
    <source>
        <dbReference type="ARBA" id="ARBA00006432"/>
    </source>
</evidence>
<dbReference type="InterPro" id="IPR020845">
    <property type="entry name" value="AMP-binding_CS"/>
</dbReference>
<dbReference type="RefSeq" id="XP_022579828.1">
    <property type="nucleotide sequence ID" value="XM_022724963.1"/>
</dbReference>
<organism evidence="5 6">
    <name type="scientific">Penicilliopsis zonata CBS 506.65</name>
    <dbReference type="NCBI Taxonomy" id="1073090"/>
    <lineage>
        <taxon>Eukaryota</taxon>
        <taxon>Fungi</taxon>
        <taxon>Dikarya</taxon>
        <taxon>Ascomycota</taxon>
        <taxon>Pezizomycotina</taxon>
        <taxon>Eurotiomycetes</taxon>
        <taxon>Eurotiomycetidae</taxon>
        <taxon>Eurotiales</taxon>
        <taxon>Aspergillaceae</taxon>
        <taxon>Penicilliopsis</taxon>
    </lineage>
</organism>
<dbReference type="Proteomes" id="UP000184188">
    <property type="component" value="Unassembled WGS sequence"/>
</dbReference>
<evidence type="ECO:0000256" key="2">
    <source>
        <dbReference type="ARBA" id="ARBA00022598"/>
    </source>
</evidence>
<protein>
    <recommendedName>
        <fullName evidence="7">AMP-dependent synthetase/ligase domain-containing protein</fullName>
    </recommendedName>
</protein>
<dbReference type="STRING" id="1073090.A0A1L9SDV1"/>
<evidence type="ECO:0008006" key="7">
    <source>
        <dbReference type="Google" id="ProtNLM"/>
    </source>
</evidence>
<dbReference type="InterPro" id="IPR025110">
    <property type="entry name" value="AMP-bd_C"/>
</dbReference>
<dbReference type="PANTHER" id="PTHR24096">
    <property type="entry name" value="LONG-CHAIN-FATTY-ACID--COA LIGASE"/>
    <property type="match status" value="1"/>
</dbReference>
<keyword evidence="2" id="KW-0436">Ligase</keyword>
<name>A0A1L9SDV1_9EURO</name>
<dbReference type="OrthoDB" id="6509636at2759"/>
<dbReference type="InterPro" id="IPR045851">
    <property type="entry name" value="AMP-bd_C_sf"/>
</dbReference>
<feature type="domain" description="AMP-dependent synthetase/ligase" evidence="3">
    <location>
        <begin position="24"/>
        <end position="416"/>
    </location>
</feature>
<dbReference type="SUPFAM" id="SSF56801">
    <property type="entry name" value="Acetyl-CoA synthetase-like"/>
    <property type="match status" value="1"/>
</dbReference>
<evidence type="ECO:0000313" key="5">
    <source>
        <dbReference type="EMBL" id="OJJ45318.1"/>
    </source>
</evidence>
<dbReference type="InterPro" id="IPR000873">
    <property type="entry name" value="AMP-dep_synth/lig_dom"/>
</dbReference>
<reference evidence="6" key="1">
    <citation type="journal article" date="2017" name="Genome Biol.">
        <title>Comparative genomics reveals high biological diversity and specific adaptations in the industrially and medically important fungal genus Aspergillus.</title>
        <authorList>
            <person name="de Vries R.P."/>
            <person name="Riley R."/>
            <person name="Wiebenga A."/>
            <person name="Aguilar-Osorio G."/>
            <person name="Amillis S."/>
            <person name="Uchima C.A."/>
            <person name="Anderluh G."/>
            <person name="Asadollahi M."/>
            <person name="Askin M."/>
            <person name="Barry K."/>
            <person name="Battaglia E."/>
            <person name="Bayram O."/>
            <person name="Benocci T."/>
            <person name="Braus-Stromeyer S.A."/>
            <person name="Caldana C."/>
            <person name="Canovas D."/>
            <person name="Cerqueira G.C."/>
            <person name="Chen F."/>
            <person name="Chen W."/>
            <person name="Choi C."/>
            <person name="Clum A."/>
            <person name="Dos Santos R.A."/>
            <person name="Damasio A.R."/>
            <person name="Diallinas G."/>
            <person name="Emri T."/>
            <person name="Fekete E."/>
            <person name="Flipphi M."/>
            <person name="Freyberg S."/>
            <person name="Gallo A."/>
            <person name="Gournas C."/>
            <person name="Habgood R."/>
            <person name="Hainaut M."/>
            <person name="Harispe M.L."/>
            <person name="Henrissat B."/>
            <person name="Hilden K.S."/>
            <person name="Hope R."/>
            <person name="Hossain A."/>
            <person name="Karabika E."/>
            <person name="Karaffa L."/>
            <person name="Karanyi Z."/>
            <person name="Krasevec N."/>
            <person name="Kuo A."/>
            <person name="Kusch H."/>
            <person name="LaButti K."/>
            <person name="Lagendijk E.L."/>
            <person name="Lapidus A."/>
            <person name="Levasseur A."/>
            <person name="Lindquist E."/>
            <person name="Lipzen A."/>
            <person name="Logrieco A.F."/>
            <person name="MacCabe A."/>
            <person name="Maekelae M.R."/>
            <person name="Malavazi I."/>
            <person name="Melin P."/>
            <person name="Meyer V."/>
            <person name="Mielnichuk N."/>
            <person name="Miskei M."/>
            <person name="Molnar A.P."/>
            <person name="Mule G."/>
            <person name="Ngan C.Y."/>
            <person name="Orejas M."/>
            <person name="Orosz E."/>
            <person name="Ouedraogo J.P."/>
            <person name="Overkamp K.M."/>
            <person name="Park H.-S."/>
            <person name="Perrone G."/>
            <person name="Piumi F."/>
            <person name="Punt P.J."/>
            <person name="Ram A.F."/>
            <person name="Ramon A."/>
            <person name="Rauscher S."/>
            <person name="Record E."/>
            <person name="Riano-Pachon D.M."/>
            <person name="Robert V."/>
            <person name="Roehrig J."/>
            <person name="Ruller R."/>
            <person name="Salamov A."/>
            <person name="Salih N.S."/>
            <person name="Samson R.A."/>
            <person name="Sandor E."/>
            <person name="Sanguinetti M."/>
            <person name="Schuetze T."/>
            <person name="Sepcic K."/>
            <person name="Shelest E."/>
            <person name="Sherlock G."/>
            <person name="Sophianopoulou V."/>
            <person name="Squina F.M."/>
            <person name="Sun H."/>
            <person name="Susca A."/>
            <person name="Todd R.B."/>
            <person name="Tsang A."/>
            <person name="Unkles S.E."/>
            <person name="van de Wiele N."/>
            <person name="van Rossen-Uffink D."/>
            <person name="Oliveira J.V."/>
            <person name="Vesth T.C."/>
            <person name="Visser J."/>
            <person name="Yu J.-H."/>
            <person name="Zhou M."/>
            <person name="Andersen M.R."/>
            <person name="Archer D.B."/>
            <person name="Baker S.E."/>
            <person name="Benoit I."/>
            <person name="Brakhage A.A."/>
            <person name="Braus G.H."/>
            <person name="Fischer R."/>
            <person name="Frisvad J.C."/>
            <person name="Goldman G.H."/>
            <person name="Houbraken J."/>
            <person name="Oakley B."/>
            <person name="Pocsi I."/>
            <person name="Scazzocchio C."/>
            <person name="Seiboth B."/>
            <person name="vanKuyk P.A."/>
            <person name="Wortman J."/>
            <person name="Dyer P.S."/>
            <person name="Grigoriev I.V."/>
        </authorList>
    </citation>
    <scope>NUCLEOTIDE SEQUENCE [LARGE SCALE GENOMIC DNA]</scope>
    <source>
        <strain evidence="6">CBS 506.65</strain>
    </source>
</reference>
<sequence length="563" mass="61850">MAVPSQYPDIPIPPTDIWSFLFQRPDRPFLNSQVILADVYSGRSFTFHDLQRRSLHVGHILRRRFGWHKGDVLSLVCGNSIDTPAIIWGVLAIGGIASPLNPNLPADQLAFYLQDSGAKAVVTQKAQYPAVLQACQKVGLATDRIIVIDDPTQASLFQCAASALPDAAAVAAHRPPVEDPQKEVAVLVYSSGTTGLPKGVMLSHTNIVINLLQLAAVDDGYLTHRDSALAFLPFFHIYGVTCLINSGLYLGLTTYVMPRFELETACRAIQDHRITYVYTVPPVILQFVQNPLVEQFDLSSLRLFNSAAAPLSVELIQALWEKRRIIVRQQYGMSECSPCLHSQVFHLSPLPIYFTLPYDSDHQTWQEGRDHPGSVGRLVANMQAKYVPIPGEEVRSDGKKEGELWVKGPNVFLGYLNNPQATHDSFSEDGYYKTGDVGYEDHRGSFVVTDRIKELIKYNGFQVAPAELENILLGHPAVADVAVVGIPSGQAGSELPRAYVQVAGPGLDTPTTAAGLVAFVKRRAGASYKELRGGVLFVDAIPRNPAGKILRRELKKKYAVSKM</sequence>
<dbReference type="EMBL" id="KV878345">
    <property type="protein sequence ID" value="OJJ45318.1"/>
    <property type="molecule type" value="Genomic_DNA"/>
</dbReference>
<accession>A0A1L9SDV1</accession>
<proteinExistence type="inferred from homology"/>
<dbReference type="Gene3D" id="3.40.50.12780">
    <property type="entry name" value="N-terminal domain of ligase-like"/>
    <property type="match status" value="1"/>
</dbReference>
<dbReference type="PANTHER" id="PTHR24096:SF149">
    <property type="entry name" value="AMP-BINDING DOMAIN-CONTAINING PROTEIN-RELATED"/>
    <property type="match status" value="1"/>
</dbReference>
<evidence type="ECO:0000313" key="6">
    <source>
        <dbReference type="Proteomes" id="UP000184188"/>
    </source>
</evidence>
<dbReference type="GO" id="GO:0016405">
    <property type="term" value="F:CoA-ligase activity"/>
    <property type="evidence" value="ECO:0007669"/>
    <property type="project" value="TreeGrafter"/>
</dbReference>
<evidence type="ECO:0000259" key="4">
    <source>
        <dbReference type="Pfam" id="PF13193"/>
    </source>
</evidence>
<dbReference type="Pfam" id="PF13193">
    <property type="entry name" value="AMP-binding_C"/>
    <property type="match status" value="1"/>
</dbReference>
<dbReference type="Pfam" id="PF00501">
    <property type="entry name" value="AMP-binding"/>
    <property type="match status" value="1"/>
</dbReference>
<dbReference type="CDD" id="cd05911">
    <property type="entry name" value="Firefly_Luc_like"/>
    <property type="match status" value="1"/>
</dbReference>
<dbReference type="AlphaFoldDB" id="A0A1L9SDV1"/>
<gene>
    <name evidence="5" type="ORF">ASPZODRAFT_143959</name>
</gene>
<dbReference type="PROSITE" id="PS00455">
    <property type="entry name" value="AMP_BINDING"/>
    <property type="match status" value="1"/>
</dbReference>
<feature type="domain" description="AMP-binding enzyme C-terminal" evidence="4">
    <location>
        <begin position="467"/>
        <end position="548"/>
    </location>
</feature>
<evidence type="ECO:0000259" key="3">
    <source>
        <dbReference type="Pfam" id="PF00501"/>
    </source>
</evidence>
<comment type="similarity">
    <text evidence="1">Belongs to the ATP-dependent AMP-binding enzyme family.</text>
</comment>
<keyword evidence="6" id="KW-1185">Reference proteome</keyword>